<evidence type="ECO:0000313" key="2">
    <source>
        <dbReference type="EMBL" id="PRX44334.1"/>
    </source>
</evidence>
<dbReference type="RefSeq" id="WP_219927273.1">
    <property type="nucleotide sequence ID" value="NZ_PVNH01000012.1"/>
</dbReference>
<reference evidence="2 3" key="1">
    <citation type="submission" date="2018-03" db="EMBL/GenBank/DDBJ databases">
        <title>Genomic Encyclopedia of Type Strains, Phase III (KMG-III): the genomes of soil and plant-associated and newly described type strains.</title>
        <authorList>
            <person name="Whitman W."/>
        </authorList>
    </citation>
    <scope>NUCLEOTIDE SEQUENCE [LARGE SCALE GENOMIC DNA]</scope>
    <source>
        <strain evidence="2 3">CGMCC 4.7125</strain>
    </source>
</reference>
<organism evidence="2 3">
    <name type="scientific">Prauserella shujinwangii</name>
    <dbReference type="NCBI Taxonomy" id="1453103"/>
    <lineage>
        <taxon>Bacteria</taxon>
        <taxon>Bacillati</taxon>
        <taxon>Actinomycetota</taxon>
        <taxon>Actinomycetes</taxon>
        <taxon>Pseudonocardiales</taxon>
        <taxon>Pseudonocardiaceae</taxon>
        <taxon>Prauserella</taxon>
    </lineage>
</organism>
<evidence type="ECO:0000256" key="1">
    <source>
        <dbReference type="SAM" id="Phobius"/>
    </source>
</evidence>
<accession>A0A2T0LMN4</accession>
<feature type="transmembrane region" description="Helical" evidence="1">
    <location>
        <begin position="50"/>
        <end position="70"/>
    </location>
</feature>
<name>A0A2T0LMN4_9PSEU</name>
<feature type="transmembrane region" description="Helical" evidence="1">
    <location>
        <begin position="21"/>
        <end position="44"/>
    </location>
</feature>
<dbReference type="AlphaFoldDB" id="A0A2T0LMN4"/>
<sequence>MPSSDTVPRPAEWPRSTRPAVVAAFAFVAVVLVLVPVALALYYFRNGRQATGGYSLALAVIALLVLWVGYETRFRGHTSTDSIGSRGTDDGRAGLEIPYSASLYRGYGALMTAIALLFATAAGHALTVPGTGYANSGYLFAALAAVFASFPALMATGRFARGRVLLTPEGIHQRGWTFESFLRWQDVVGIYPTYRDCPVVVVRATDNAAWRRRQITRLWRQDRLPGTRRGEREVPMIVIPGKFLSADPVIVYHLLGYYLEHADARAELGTEAAVRRARAAAFG</sequence>
<comment type="caution">
    <text evidence="2">The sequence shown here is derived from an EMBL/GenBank/DDBJ whole genome shotgun (WGS) entry which is preliminary data.</text>
</comment>
<evidence type="ECO:0000313" key="3">
    <source>
        <dbReference type="Proteomes" id="UP000238362"/>
    </source>
</evidence>
<gene>
    <name evidence="2" type="ORF">B0I33_112212</name>
</gene>
<proteinExistence type="predicted"/>
<dbReference type="EMBL" id="PVNH01000012">
    <property type="protein sequence ID" value="PRX44334.1"/>
    <property type="molecule type" value="Genomic_DNA"/>
</dbReference>
<keyword evidence="3" id="KW-1185">Reference proteome</keyword>
<protein>
    <submittedName>
        <fullName evidence="2">Uncharacterized protein</fullName>
    </submittedName>
</protein>
<keyword evidence="1" id="KW-0472">Membrane</keyword>
<feature type="transmembrane region" description="Helical" evidence="1">
    <location>
        <begin position="107"/>
        <end position="126"/>
    </location>
</feature>
<keyword evidence="1" id="KW-1133">Transmembrane helix</keyword>
<feature type="transmembrane region" description="Helical" evidence="1">
    <location>
        <begin position="138"/>
        <end position="156"/>
    </location>
</feature>
<dbReference type="Proteomes" id="UP000238362">
    <property type="component" value="Unassembled WGS sequence"/>
</dbReference>
<keyword evidence="1" id="KW-0812">Transmembrane</keyword>